<proteinExistence type="predicted"/>
<dbReference type="RefSeq" id="WP_232185430.1">
    <property type="nucleotide sequence ID" value="NZ_JAIOAP010000005.1"/>
</dbReference>
<gene>
    <name evidence="2" type="ORF">QJS35_09935</name>
</gene>
<dbReference type="InterPro" id="IPR051941">
    <property type="entry name" value="BG_Antigen-Binding_Lectin"/>
</dbReference>
<evidence type="ECO:0000313" key="3">
    <source>
        <dbReference type="Proteomes" id="UP001493487"/>
    </source>
</evidence>
<keyword evidence="3" id="KW-1185">Reference proteome</keyword>
<dbReference type="EMBL" id="JASKHM010000005">
    <property type="protein sequence ID" value="MEQ4482715.1"/>
    <property type="molecule type" value="Genomic_DNA"/>
</dbReference>
<dbReference type="Gene3D" id="2.60.120.260">
    <property type="entry name" value="Galactose-binding domain-like"/>
    <property type="match status" value="4"/>
</dbReference>
<dbReference type="PANTHER" id="PTHR45713">
    <property type="entry name" value="FTP DOMAIN-CONTAINING PROTEIN"/>
    <property type="match status" value="1"/>
</dbReference>
<dbReference type="Pfam" id="PF22680">
    <property type="entry name" value="Glyco_hydro_123_N_2"/>
    <property type="match status" value="1"/>
</dbReference>
<comment type="caution">
    <text evidence="2">The sequence shown here is derived from an EMBL/GenBank/DDBJ whole genome shotgun (WGS) entry which is preliminary data.</text>
</comment>
<dbReference type="InterPro" id="IPR008979">
    <property type="entry name" value="Galactose-bd-like_sf"/>
</dbReference>
<evidence type="ECO:0000313" key="2">
    <source>
        <dbReference type="EMBL" id="MEQ4482715.1"/>
    </source>
</evidence>
<dbReference type="PANTHER" id="PTHR45713:SF6">
    <property type="entry name" value="F5_8 TYPE C DOMAIN-CONTAINING PROTEIN"/>
    <property type="match status" value="1"/>
</dbReference>
<organism evidence="2 3">
    <name type="scientific">Cohnella silvisoli</name>
    <dbReference type="NCBI Taxonomy" id="2873699"/>
    <lineage>
        <taxon>Bacteria</taxon>
        <taxon>Bacillati</taxon>
        <taxon>Bacillota</taxon>
        <taxon>Bacilli</taxon>
        <taxon>Bacillales</taxon>
        <taxon>Paenibacillaceae</taxon>
        <taxon>Cohnella</taxon>
    </lineage>
</organism>
<feature type="domain" description="F5/8 type C" evidence="1">
    <location>
        <begin position="564"/>
        <end position="703"/>
    </location>
</feature>
<accession>A0ABV1KRJ5</accession>
<dbReference type="PROSITE" id="PS50022">
    <property type="entry name" value="FA58C_3"/>
    <property type="match status" value="1"/>
</dbReference>
<dbReference type="SUPFAM" id="SSF49785">
    <property type="entry name" value="Galactose-binding domain-like"/>
    <property type="match status" value="4"/>
</dbReference>
<name>A0ABV1KRJ5_9BACL</name>
<protein>
    <submittedName>
        <fullName evidence="2">DUF6067 family protein</fullName>
    </submittedName>
</protein>
<sequence>MDKLKKPLSTSLVLVIILSSLFIGGMAAHANYVEVWTESSYVNVFKHTIRTADSSTSIRLSAAKNEFEAAQILIRRDSAFTINGVTFTNMTSGGNTIASSNLKYQYVEYEYLNQNSITTDNVVRKGPGYYPESLSNNPTLAVAANTTQPIWIRAFIPATAAAGIYTGTATVNTTKGNFAVGVTIDVQNVTIPDAKDSTFNNSQWMQFYGPDSTDVVNGDNLKNAYGYPRLSADWWTLMENFAQNAKDYRMNSIPVNYVYMLLDGGSTLGANGVYTFNWSVFDQVIQFFIDRGTVKRLEGFTTGVIIDRDANGNLFRNWILNSPNDPKLVNWINQFFPALKAHLESKLLPDGRTWASIWWQHVRDEPSDQGIIDEYKNLANKVRVHWPDIKFGDAMYGSPSLYTQLANYVDVWVPLSETFDTNKSFFEARQASPNNEEVWMYTCGVPRGMYLNRFIDQPVWMNRAMSWHAYTSGTTGYLHYGYNHWDLAMDNQPAKGDLHLVQPDVPNKKLKNSIRLEAQRDGLEDYELLKIVEQTNPEVAKGIASSLVANGTTYSRDIGQMIRMRNILLRTAAGQPFISDLAAGKTVTSSTQLAGSEAGYAVDSNSATKWQTTAAGSQWIAVDLGAQYQVDAVKIKWGAPYAMSYKVQTSYNGTNWVDAAAITGGNGGDDFSGVNAKARYIRVNATAGSGSAYTIFDLEVAGAQLPKVNLAAGKTYSKSEAPHAAYADSNNSESTDGVASSNYLDFKNYGYSGTDGQVKSVDVSVDLGSAQWVNEVKISKFEETNAHYSPDSVEIFTSTDNINFTPKGKVTYATSTDGLWYEFTFLDSSARYIKVNYKKTLNVAGFADWMFVDEIEVYGPAGTPPANLALGKSYAKSEAPSGGFPDTGGVESTDGILSGDYAVDGKSYGYYVGVGNTKTVTVTLDLGSDKTVNLVKLRRFENGVHGFGPDNVVVSTSTNAAPNTYVTRGESSWYTGWWYDIPFANATARYVKLDITKTGVSGADYLFLDEIGVFGTEPSPTNLAAGIAYSKSSAPDASYPDTGNLESTNGIWAGAYGDGKSYGYPLASGQTKTTDIIFDLGANKTLNLVKLLAYNGSVHNYKPDSVTVSTSPDNVNYTQKAVVTTPANNWFNAGFANTTARYVKVTVSKTYGASNADWMFVDEIEIYGY</sequence>
<dbReference type="InterPro" id="IPR053850">
    <property type="entry name" value="Glyco_hydro_123_N_2"/>
</dbReference>
<reference evidence="2 3" key="1">
    <citation type="journal article" date="2023" name="Genome Announc.">
        <title>Pan-Genome Analyses of the Genus Cohnella and Proposal of the Novel Species Cohnella silvisoli sp. nov., Isolated from Forest Soil.</title>
        <authorList>
            <person name="Wang C."/>
            <person name="Mao L."/>
            <person name="Bao G."/>
            <person name="Zhu H."/>
        </authorList>
    </citation>
    <scope>NUCLEOTIDE SEQUENCE [LARGE SCALE GENOMIC DNA]</scope>
    <source>
        <strain evidence="2 3">NL03-T5-1</strain>
    </source>
</reference>
<dbReference type="Pfam" id="PF00754">
    <property type="entry name" value="F5_F8_type_C"/>
    <property type="match status" value="2"/>
</dbReference>
<evidence type="ECO:0000259" key="1">
    <source>
        <dbReference type="PROSITE" id="PS50022"/>
    </source>
</evidence>
<dbReference type="Proteomes" id="UP001493487">
    <property type="component" value="Unassembled WGS sequence"/>
</dbReference>
<dbReference type="InterPro" id="IPR025150">
    <property type="entry name" value="GH123_cat"/>
</dbReference>
<dbReference type="InterPro" id="IPR000421">
    <property type="entry name" value="FA58C"/>
</dbReference>
<dbReference type="Pfam" id="PF13320">
    <property type="entry name" value="GH123_cat"/>
    <property type="match status" value="1"/>
</dbReference>